<feature type="region of interest" description="Disordered" evidence="1">
    <location>
        <begin position="64"/>
        <end position="89"/>
    </location>
</feature>
<evidence type="ECO:0000313" key="3">
    <source>
        <dbReference type="Proteomes" id="UP000807115"/>
    </source>
</evidence>
<feature type="compositionally biased region" description="Low complexity" evidence="1">
    <location>
        <begin position="66"/>
        <end position="82"/>
    </location>
</feature>
<protein>
    <submittedName>
        <fullName evidence="2">Uncharacterized protein</fullName>
    </submittedName>
</protein>
<feature type="compositionally biased region" description="Pro residues" evidence="1">
    <location>
        <begin position="33"/>
        <end position="44"/>
    </location>
</feature>
<dbReference type="EMBL" id="CM027689">
    <property type="protein sequence ID" value="KAG0512392.1"/>
    <property type="molecule type" value="Genomic_DNA"/>
</dbReference>
<name>A0A921Q125_SORBI</name>
<proteinExistence type="predicted"/>
<gene>
    <name evidence="2" type="ORF">BDA96_10G009400</name>
</gene>
<sequence length="175" mass="19480">MNALVCFLRTKKNQEKKCHFKTPPASTISQSNPTPPPPPPPSPPAGRARRLRCHDLLLRRRRSLRLRAPSSSPSPGAPQALRGARRPRHAPCCPRAARWEGGSEAKPFVATALANMQHVLQEFKCCCPAKARRVFDRMPARDRVAWNKRNRLSSSAMETVSRLPDAAGGREQGRH</sequence>
<dbReference type="AlphaFoldDB" id="A0A921Q125"/>
<feature type="region of interest" description="Disordered" evidence="1">
    <location>
        <begin position="154"/>
        <end position="175"/>
    </location>
</feature>
<dbReference type="Proteomes" id="UP000807115">
    <property type="component" value="Chromosome 10"/>
</dbReference>
<organism evidence="2 3">
    <name type="scientific">Sorghum bicolor</name>
    <name type="common">Sorghum</name>
    <name type="synonym">Sorghum vulgare</name>
    <dbReference type="NCBI Taxonomy" id="4558"/>
    <lineage>
        <taxon>Eukaryota</taxon>
        <taxon>Viridiplantae</taxon>
        <taxon>Streptophyta</taxon>
        <taxon>Embryophyta</taxon>
        <taxon>Tracheophyta</taxon>
        <taxon>Spermatophyta</taxon>
        <taxon>Magnoliopsida</taxon>
        <taxon>Liliopsida</taxon>
        <taxon>Poales</taxon>
        <taxon>Poaceae</taxon>
        <taxon>PACMAD clade</taxon>
        <taxon>Panicoideae</taxon>
        <taxon>Andropogonodae</taxon>
        <taxon>Andropogoneae</taxon>
        <taxon>Sorghinae</taxon>
        <taxon>Sorghum</taxon>
    </lineage>
</organism>
<comment type="caution">
    <text evidence="2">The sequence shown here is derived from an EMBL/GenBank/DDBJ whole genome shotgun (WGS) entry which is preliminary data.</text>
</comment>
<feature type="region of interest" description="Disordered" evidence="1">
    <location>
        <begin position="15"/>
        <end position="48"/>
    </location>
</feature>
<reference evidence="2" key="1">
    <citation type="journal article" date="2019" name="BMC Genomics">
        <title>A new reference genome for Sorghum bicolor reveals high levels of sequence similarity between sweet and grain genotypes: implications for the genetics of sugar metabolism.</title>
        <authorList>
            <person name="Cooper E.A."/>
            <person name="Brenton Z.W."/>
            <person name="Flinn B.S."/>
            <person name="Jenkins J."/>
            <person name="Shu S."/>
            <person name="Flowers D."/>
            <person name="Luo F."/>
            <person name="Wang Y."/>
            <person name="Xia P."/>
            <person name="Barry K."/>
            <person name="Daum C."/>
            <person name="Lipzen A."/>
            <person name="Yoshinaga Y."/>
            <person name="Schmutz J."/>
            <person name="Saski C."/>
            <person name="Vermerris W."/>
            <person name="Kresovich S."/>
        </authorList>
    </citation>
    <scope>NUCLEOTIDE SEQUENCE</scope>
</reference>
<evidence type="ECO:0000313" key="2">
    <source>
        <dbReference type="EMBL" id="KAG0512392.1"/>
    </source>
</evidence>
<accession>A0A921Q125</accession>
<evidence type="ECO:0000256" key="1">
    <source>
        <dbReference type="SAM" id="MobiDB-lite"/>
    </source>
</evidence>
<reference evidence="2" key="2">
    <citation type="submission" date="2020-10" db="EMBL/GenBank/DDBJ databases">
        <authorList>
            <person name="Cooper E.A."/>
            <person name="Brenton Z.W."/>
            <person name="Flinn B.S."/>
            <person name="Jenkins J."/>
            <person name="Shu S."/>
            <person name="Flowers D."/>
            <person name="Luo F."/>
            <person name="Wang Y."/>
            <person name="Xia P."/>
            <person name="Barry K."/>
            <person name="Daum C."/>
            <person name="Lipzen A."/>
            <person name="Yoshinaga Y."/>
            <person name="Schmutz J."/>
            <person name="Saski C."/>
            <person name="Vermerris W."/>
            <person name="Kresovich S."/>
        </authorList>
    </citation>
    <scope>NUCLEOTIDE SEQUENCE</scope>
</reference>